<accession>A0ABV2T3X6</accession>
<sequence length="1205" mass="136179">MSLTSGGMDFLAIKRNPYLSPASPEAASFLRRGEYGVSHNSGLPNISIPIYTIQSKDLTFPIELTYNAGGIKVDDQASWVGLGWNLSAGGVVNVSVLDLPDNENADIPSATTIRSNNDLSRLLIMLNDASGGYERYIDKMKDKYSYSFGGESGSFYFGANNQVDQVPYTNNKISKLKENVASPNQVTGFKIVLPNGNAYYFTNSEENTISSQSVTYEGSGIGSSPKRSIASWYLSKIVSFNKTDSITFVYENDLTPYDDYSLSESFTQGEKSGQRADGLNFTPNTPPAYEESYSSHITTKRVHNTLILKGIVFLDGKIVFTHLKDRIDSRKHRLTQTSIYNNQGLVRTIKFNNVNDSIHWKRLRLESVSFLGTDNKEYDKQTFEYFEDYNLPAPYKGEVKQLGVVDPYYSQDLCGYFNGNVNKGFIHILPNRIWNFYDIIKPANRKFSFQHARTYSLKRIKYLTGGETEFIYDSENRFYIANEPRSPALRIKEIITTASSGDSIPVEHKMYKYGDVFYEQKYAGDNGDYADVSYTYYHGGEPGSGTGTFPWWYARMNRTYHSDCLINGWADNRACKYLQVEEYKIGKNNTDSLKTVYEFDNQGALLNFTKTWLIFPGAMWPLPYTIYTDLNVKNYNVPGYILDKKWAEGSLVTKTTYKNQNGTYIPVEKVTNQYTFAKRNDNLQVGFHLKGIFTDNFLQEAYTTDPTINKYYFFDIPTSTGLKQLASTLTETYTDNGIITKNETYQYGGPYSLLLSQLEDLGSGKMKRMEFKYPADLSSQSVYQKMVVGNSIASVVVTGTNYIDNNIIRRKEETKTDYVEKNLGGKELIVPGSLTYNISKTDSPPWNMTTSGYQTQILADDVLGNPLHVIDYTGISKVYLWGYKNLRRIAEINGATYQEIKAVIPESTLNAIAAKAEPLASDFSLINTLRNALPAAQIETFKYKPLVGLTESQDMRGYTNYYEYDAFGRLIVVRDKDQKILKAYEYSEGAVYPFDLVISARTLYPIGDSATFNATLTRGSGNFSCSWYLKDQSGNIIKQQLNNAAKTFSAKLNQTGEMDLFCVVKDLISNETVEMSRHFKVVTPIEFKNIFYDINNPVPSNVKPFSTAEINCDEPTTVTFQFTFDDKDWFDCPKVIRYKINGNEYTMTNAIKSEEKSYSLPKGKNILEVFIINGFHGATTYSGVEIFGVSGDNLIGSSKMINYPF</sequence>
<name>A0ABV2T3X6_9BACT</name>
<evidence type="ECO:0008006" key="3">
    <source>
        <dbReference type="Google" id="ProtNLM"/>
    </source>
</evidence>
<dbReference type="Proteomes" id="UP001549749">
    <property type="component" value="Unassembled WGS sequence"/>
</dbReference>
<organism evidence="1 2">
    <name type="scientific">Chitinophaga defluvii</name>
    <dbReference type="NCBI Taxonomy" id="3163343"/>
    <lineage>
        <taxon>Bacteria</taxon>
        <taxon>Pseudomonadati</taxon>
        <taxon>Bacteroidota</taxon>
        <taxon>Chitinophagia</taxon>
        <taxon>Chitinophagales</taxon>
        <taxon>Chitinophagaceae</taxon>
        <taxon>Chitinophaga</taxon>
    </lineage>
</organism>
<proteinExistence type="predicted"/>
<evidence type="ECO:0000313" key="1">
    <source>
        <dbReference type="EMBL" id="MET6997736.1"/>
    </source>
</evidence>
<reference evidence="1 2" key="1">
    <citation type="submission" date="2024-06" db="EMBL/GenBank/DDBJ databases">
        <title>Chitinophaga defluvii sp. nov., isolated from municipal sewage.</title>
        <authorList>
            <person name="Zhang L."/>
        </authorList>
    </citation>
    <scope>NUCLEOTIDE SEQUENCE [LARGE SCALE GENOMIC DNA]</scope>
    <source>
        <strain evidence="1 2">H8</strain>
    </source>
</reference>
<comment type="caution">
    <text evidence="1">The sequence shown here is derived from an EMBL/GenBank/DDBJ whole genome shotgun (WGS) entry which is preliminary data.</text>
</comment>
<dbReference type="EMBL" id="JBEXAC010000001">
    <property type="protein sequence ID" value="MET6997736.1"/>
    <property type="molecule type" value="Genomic_DNA"/>
</dbReference>
<protein>
    <recommendedName>
        <fullName evidence="3">YD repeat-containing protein</fullName>
    </recommendedName>
</protein>
<dbReference type="RefSeq" id="WP_354660371.1">
    <property type="nucleotide sequence ID" value="NZ_JBEXAC010000001.1"/>
</dbReference>
<keyword evidence="2" id="KW-1185">Reference proteome</keyword>
<gene>
    <name evidence="1" type="ORF">ABR189_10170</name>
</gene>
<evidence type="ECO:0000313" key="2">
    <source>
        <dbReference type="Proteomes" id="UP001549749"/>
    </source>
</evidence>